<dbReference type="AlphaFoldDB" id="A0A4Y2SSP0"/>
<keyword evidence="2" id="KW-1185">Reference proteome</keyword>
<sequence>MGTDAIFMDDNARPHKARLVRSYLENETIPHMVWPARPPDLNTIEQCFSNYAPRSIWCSAKQFPVLRKSAKEDRSVTAAVQAGFSD</sequence>
<dbReference type="Proteomes" id="UP000499080">
    <property type="component" value="Unassembled WGS sequence"/>
</dbReference>
<evidence type="ECO:0000313" key="1">
    <source>
        <dbReference type="EMBL" id="GBN91314.1"/>
    </source>
</evidence>
<dbReference type="GO" id="GO:0003676">
    <property type="term" value="F:nucleic acid binding"/>
    <property type="evidence" value="ECO:0007669"/>
    <property type="project" value="InterPro"/>
</dbReference>
<gene>
    <name evidence="1" type="ORF">AVEN_1250_1</name>
</gene>
<dbReference type="InterPro" id="IPR036397">
    <property type="entry name" value="RNaseH_sf"/>
</dbReference>
<dbReference type="EMBL" id="BGPR01023828">
    <property type="protein sequence ID" value="GBN91314.1"/>
    <property type="molecule type" value="Genomic_DNA"/>
</dbReference>
<proteinExistence type="predicted"/>
<name>A0A4Y2SSP0_ARAVE</name>
<organism evidence="1 2">
    <name type="scientific">Araneus ventricosus</name>
    <name type="common">Orbweaver spider</name>
    <name type="synonym">Epeira ventricosa</name>
    <dbReference type="NCBI Taxonomy" id="182803"/>
    <lineage>
        <taxon>Eukaryota</taxon>
        <taxon>Metazoa</taxon>
        <taxon>Ecdysozoa</taxon>
        <taxon>Arthropoda</taxon>
        <taxon>Chelicerata</taxon>
        <taxon>Arachnida</taxon>
        <taxon>Araneae</taxon>
        <taxon>Araneomorphae</taxon>
        <taxon>Entelegynae</taxon>
        <taxon>Araneoidea</taxon>
        <taxon>Araneidae</taxon>
        <taxon>Araneus</taxon>
    </lineage>
</organism>
<dbReference type="Gene3D" id="3.30.420.10">
    <property type="entry name" value="Ribonuclease H-like superfamily/Ribonuclease H"/>
    <property type="match status" value="1"/>
</dbReference>
<evidence type="ECO:0000313" key="2">
    <source>
        <dbReference type="Proteomes" id="UP000499080"/>
    </source>
</evidence>
<evidence type="ECO:0008006" key="3">
    <source>
        <dbReference type="Google" id="ProtNLM"/>
    </source>
</evidence>
<accession>A0A4Y2SSP0</accession>
<reference evidence="1 2" key="1">
    <citation type="journal article" date="2019" name="Sci. Rep.">
        <title>Orb-weaving spider Araneus ventricosus genome elucidates the spidroin gene catalogue.</title>
        <authorList>
            <person name="Kono N."/>
            <person name="Nakamura H."/>
            <person name="Ohtoshi R."/>
            <person name="Moran D.A.P."/>
            <person name="Shinohara A."/>
            <person name="Yoshida Y."/>
            <person name="Fujiwara M."/>
            <person name="Mori M."/>
            <person name="Tomita M."/>
            <person name="Arakawa K."/>
        </authorList>
    </citation>
    <scope>NUCLEOTIDE SEQUENCE [LARGE SCALE GENOMIC DNA]</scope>
</reference>
<protein>
    <recommendedName>
        <fullName evidence="3">Tc1-like transposase DDE domain-containing protein</fullName>
    </recommendedName>
</protein>
<comment type="caution">
    <text evidence="1">The sequence shown here is derived from an EMBL/GenBank/DDBJ whole genome shotgun (WGS) entry which is preliminary data.</text>
</comment>